<keyword evidence="2" id="KW-0731">Sigma factor</keyword>
<dbReference type="InterPro" id="IPR007627">
    <property type="entry name" value="RNA_pol_sigma70_r2"/>
</dbReference>
<dbReference type="InterPro" id="IPR036388">
    <property type="entry name" value="WH-like_DNA-bd_sf"/>
</dbReference>
<dbReference type="SUPFAM" id="SSF88659">
    <property type="entry name" value="Sigma3 and sigma4 domains of RNA polymerase sigma factors"/>
    <property type="match status" value="2"/>
</dbReference>
<sequence>MQNPSLPDRSVLQYYLNEVRNYPLLTAEEELSLCLASQAGDGCARDRMIVSNLRLVLRIARQHQRSSMAFEDLIEEGNLGLIHAVGKFDASRGFRFSTYAVHWIRQYIERGIMDQSRVVRLPVHMGKRLNKCLRVSREWRQRYGHDARPADMADAIGRSENEVRELLPWRESPTSMTTFEDEGHPLHPSCGEHENPEHQSLQSNLLTAMFRFVARLNSREQYIINCRFGVNSHCKQTLECIATTIGVTRERVRQIQLEALAKLRLWMHEEHLDKDCLNDLDG</sequence>
<gene>
    <name evidence="6" type="ORF">ACFQ0F_00345</name>
</gene>
<evidence type="ECO:0000256" key="2">
    <source>
        <dbReference type="ARBA" id="ARBA00023082"/>
    </source>
</evidence>
<dbReference type="EMBL" id="JBHTIT010000001">
    <property type="protein sequence ID" value="MFD0948855.1"/>
    <property type="molecule type" value="Genomic_DNA"/>
</dbReference>
<dbReference type="Pfam" id="PF04539">
    <property type="entry name" value="Sigma70_r3"/>
    <property type="match status" value="1"/>
</dbReference>
<dbReference type="Pfam" id="PF04545">
    <property type="entry name" value="Sigma70_r4"/>
    <property type="match status" value="1"/>
</dbReference>
<evidence type="ECO:0000256" key="3">
    <source>
        <dbReference type="ARBA" id="ARBA00023125"/>
    </source>
</evidence>
<dbReference type="PANTHER" id="PTHR30603">
    <property type="entry name" value="RNA POLYMERASE SIGMA FACTOR RPO"/>
    <property type="match status" value="1"/>
</dbReference>
<proteinExistence type="predicted"/>
<dbReference type="PROSITE" id="PS00715">
    <property type="entry name" value="SIGMA70_1"/>
    <property type="match status" value="1"/>
</dbReference>
<dbReference type="RefSeq" id="WP_379067829.1">
    <property type="nucleotide sequence ID" value="NZ_JBHTIT010000001.1"/>
</dbReference>
<keyword evidence="7" id="KW-1185">Reference proteome</keyword>
<dbReference type="PRINTS" id="PR00046">
    <property type="entry name" value="SIGMA70FCT"/>
</dbReference>
<dbReference type="InterPro" id="IPR050239">
    <property type="entry name" value="Sigma-70_RNA_pol_init_factors"/>
</dbReference>
<dbReference type="InterPro" id="IPR000943">
    <property type="entry name" value="RNA_pol_sigma70"/>
</dbReference>
<protein>
    <submittedName>
        <fullName evidence="6">RNA polymerase sigma factor RpoD/SigA</fullName>
    </submittedName>
</protein>
<dbReference type="InterPro" id="IPR007624">
    <property type="entry name" value="RNA_pol_sigma70_r3"/>
</dbReference>
<keyword evidence="1" id="KW-0805">Transcription regulation</keyword>
<dbReference type="Pfam" id="PF04542">
    <property type="entry name" value="Sigma70_r2"/>
    <property type="match status" value="1"/>
</dbReference>
<dbReference type="Gene3D" id="1.10.10.10">
    <property type="entry name" value="Winged helix-like DNA-binding domain superfamily/Winged helix DNA-binding domain"/>
    <property type="match status" value="2"/>
</dbReference>
<dbReference type="InterPro" id="IPR009042">
    <property type="entry name" value="RNA_pol_sigma70_r1_2"/>
</dbReference>
<keyword evidence="4" id="KW-0804">Transcription</keyword>
<dbReference type="InterPro" id="IPR007630">
    <property type="entry name" value="RNA_pol_sigma70_r4"/>
</dbReference>
<reference evidence="7" key="1">
    <citation type="journal article" date="2019" name="Int. J. Syst. Evol. Microbiol.">
        <title>The Global Catalogue of Microorganisms (GCM) 10K type strain sequencing project: providing services to taxonomists for standard genome sequencing and annotation.</title>
        <authorList>
            <consortium name="The Broad Institute Genomics Platform"/>
            <consortium name="The Broad Institute Genome Sequencing Center for Infectious Disease"/>
            <person name="Wu L."/>
            <person name="Ma J."/>
        </authorList>
    </citation>
    <scope>NUCLEOTIDE SEQUENCE [LARGE SCALE GENOMIC DNA]</scope>
    <source>
        <strain evidence="7">CCUG 63419</strain>
    </source>
</reference>
<dbReference type="SUPFAM" id="SSF88946">
    <property type="entry name" value="Sigma2 domain of RNA polymerase sigma factors"/>
    <property type="match status" value="1"/>
</dbReference>
<dbReference type="Proteomes" id="UP001597044">
    <property type="component" value="Unassembled WGS sequence"/>
</dbReference>
<evidence type="ECO:0000259" key="5">
    <source>
        <dbReference type="PROSITE" id="PS00715"/>
    </source>
</evidence>
<evidence type="ECO:0000256" key="1">
    <source>
        <dbReference type="ARBA" id="ARBA00023015"/>
    </source>
</evidence>
<name>A0ABW3HEH2_9GAMM</name>
<dbReference type="InterPro" id="IPR013324">
    <property type="entry name" value="RNA_pol_sigma_r3/r4-like"/>
</dbReference>
<dbReference type="NCBIfam" id="TIGR02937">
    <property type="entry name" value="sigma70-ECF"/>
    <property type="match status" value="1"/>
</dbReference>
<dbReference type="InterPro" id="IPR013325">
    <property type="entry name" value="RNA_pol_sigma_r2"/>
</dbReference>
<accession>A0ABW3HEH2</accession>
<evidence type="ECO:0000313" key="7">
    <source>
        <dbReference type="Proteomes" id="UP001597044"/>
    </source>
</evidence>
<evidence type="ECO:0000256" key="4">
    <source>
        <dbReference type="ARBA" id="ARBA00023163"/>
    </source>
</evidence>
<feature type="domain" description="RNA polymerase sigma-70" evidence="5">
    <location>
        <begin position="72"/>
        <end position="85"/>
    </location>
</feature>
<dbReference type="Pfam" id="PF00140">
    <property type="entry name" value="Sigma70_r1_2"/>
    <property type="match status" value="1"/>
</dbReference>
<dbReference type="PANTHER" id="PTHR30603:SF67">
    <property type="entry name" value="RNA POLYMERASE SIGMA FACTOR RPOS"/>
    <property type="match status" value="1"/>
</dbReference>
<comment type="caution">
    <text evidence="6">The sequence shown here is derived from an EMBL/GenBank/DDBJ whole genome shotgun (WGS) entry which is preliminary data.</text>
</comment>
<keyword evidence="3" id="KW-0238">DNA-binding</keyword>
<evidence type="ECO:0000313" key="6">
    <source>
        <dbReference type="EMBL" id="MFD0948855.1"/>
    </source>
</evidence>
<organism evidence="6 7">
    <name type="scientific">Paraperlucidibaca wandonensis</name>
    <dbReference type="NCBI Taxonomy" id="1268273"/>
    <lineage>
        <taxon>Bacteria</taxon>
        <taxon>Pseudomonadati</taxon>
        <taxon>Pseudomonadota</taxon>
        <taxon>Gammaproteobacteria</taxon>
        <taxon>Moraxellales</taxon>
        <taxon>Moraxellaceae</taxon>
        <taxon>Paraperlucidibaca</taxon>
    </lineage>
</organism>
<dbReference type="Gene3D" id="1.10.601.10">
    <property type="entry name" value="RNA Polymerase Primary Sigma Factor"/>
    <property type="match status" value="1"/>
</dbReference>
<dbReference type="InterPro" id="IPR014284">
    <property type="entry name" value="RNA_pol_sigma-70_dom"/>
</dbReference>